<evidence type="ECO:0000259" key="11">
    <source>
        <dbReference type="PROSITE" id="PS50006"/>
    </source>
</evidence>
<proteinExistence type="inferred from homology"/>
<dbReference type="PANTHER" id="PTHR12162:SF0">
    <property type="entry name" value="NIBRIN"/>
    <property type="match status" value="1"/>
</dbReference>
<keyword evidence="5" id="KW-0234">DNA repair</keyword>
<evidence type="ECO:0000259" key="12">
    <source>
        <dbReference type="PROSITE" id="PS50172"/>
    </source>
</evidence>
<dbReference type="PANTHER" id="PTHR12162">
    <property type="entry name" value="NIBRIN-RELATED"/>
    <property type="match status" value="1"/>
</dbReference>
<evidence type="ECO:0000256" key="6">
    <source>
        <dbReference type="ARBA" id="ARBA00023242"/>
    </source>
</evidence>
<comment type="caution">
    <text evidence="13">The sequence shown here is derived from an EMBL/GenBank/DDBJ whole genome shotgun (WGS) entry which is preliminary data.</text>
</comment>
<evidence type="ECO:0000256" key="5">
    <source>
        <dbReference type="ARBA" id="ARBA00023204"/>
    </source>
</evidence>
<evidence type="ECO:0000256" key="1">
    <source>
        <dbReference type="ARBA" id="ARBA00004123"/>
    </source>
</evidence>
<dbReference type="GO" id="GO:0000724">
    <property type="term" value="P:double-strand break repair via homologous recombination"/>
    <property type="evidence" value="ECO:0007669"/>
    <property type="project" value="TreeGrafter"/>
</dbReference>
<dbReference type="PROSITE" id="PS00022">
    <property type="entry name" value="EGF_1"/>
    <property type="match status" value="1"/>
</dbReference>
<keyword evidence="3" id="KW-0158">Chromosome</keyword>
<feature type="region of interest" description="Disordered" evidence="9">
    <location>
        <begin position="463"/>
        <end position="506"/>
    </location>
</feature>
<dbReference type="InterPro" id="IPR008984">
    <property type="entry name" value="SMAD_FHA_dom_sf"/>
</dbReference>
<dbReference type="Proteomes" id="UP000664859">
    <property type="component" value="Unassembled WGS sequence"/>
</dbReference>
<comment type="subcellular location">
    <subcellularLocation>
        <location evidence="2">Chromosome</location>
    </subcellularLocation>
    <subcellularLocation>
        <location evidence="1">Nucleus</location>
    </subcellularLocation>
</comment>
<evidence type="ECO:0000256" key="10">
    <source>
        <dbReference type="SAM" id="SignalP"/>
    </source>
</evidence>
<evidence type="ECO:0000256" key="8">
    <source>
        <dbReference type="ARBA" id="ARBA00044757"/>
    </source>
</evidence>
<dbReference type="SUPFAM" id="SSF49879">
    <property type="entry name" value="SMAD/FHA domain"/>
    <property type="match status" value="1"/>
</dbReference>
<gene>
    <name evidence="13" type="ORF">JKP88DRAFT_332293</name>
</gene>
<reference evidence="13" key="1">
    <citation type="submission" date="2021-02" db="EMBL/GenBank/DDBJ databases">
        <title>First Annotated Genome of the Yellow-green Alga Tribonema minus.</title>
        <authorList>
            <person name="Mahan K.M."/>
        </authorList>
    </citation>
    <scope>NUCLEOTIDE SEQUENCE</scope>
    <source>
        <strain evidence="13">UTEX B ZZ1240</strain>
    </source>
</reference>
<dbReference type="PROSITE" id="PS50172">
    <property type="entry name" value="BRCT"/>
    <property type="match status" value="1"/>
</dbReference>
<dbReference type="GO" id="GO:0030870">
    <property type="term" value="C:Mre11 complex"/>
    <property type="evidence" value="ECO:0007669"/>
    <property type="project" value="InterPro"/>
</dbReference>
<keyword evidence="10" id="KW-0732">Signal</keyword>
<evidence type="ECO:0000313" key="14">
    <source>
        <dbReference type="Proteomes" id="UP000664859"/>
    </source>
</evidence>
<keyword evidence="7" id="KW-0131">Cell cycle</keyword>
<dbReference type="GO" id="GO:0003684">
    <property type="term" value="F:damaged DNA binding"/>
    <property type="evidence" value="ECO:0007669"/>
    <property type="project" value="TreeGrafter"/>
</dbReference>
<feature type="region of interest" description="Disordered" evidence="9">
    <location>
        <begin position="779"/>
        <end position="821"/>
    </location>
</feature>
<feature type="signal peptide" evidence="10">
    <location>
        <begin position="1"/>
        <end position="17"/>
    </location>
</feature>
<feature type="compositionally biased region" description="Polar residues" evidence="9">
    <location>
        <begin position="470"/>
        <end position="486"/>
    </location>
</feature>
<accession>A0A836CAM5</accession>
<feature type="compositionally biased region" description="Polar residues" evidence="9">
    <location>
        <begin position="636"/>
        <end position="650"/>
    </location>
</feature>
<feature type="compositionally biased region" description="Low complexity" evidence="9">
    <location>
        <begin position="657"/>
        <end position="679"/>
    </location>
</feature>
<dbReference type="PROSITE" id="PS50006">
    <property type="entry name" value="FHA_DOMAIN"/>
    <property type="match status" value="1"/>
</dbReference>
<dbReference type="InterPro" id="IPR001357">
    <property type="entry name" value="BRCT_dom"/>
</dbReference>
<keyword evidence="4" id="KW-0227">DNA damage</keyword>
<comment type="similarity">
    <text evidence="8">Belongs to the Nibrin family.</text>
</comment>
<dbReference type="SMART" id="SM00292">
    <property type="entry name" value="BRCT"/>
    <property type="match status" value="1"/>
</dbReference>
<sequence>MMLVACAVSPFAAVAAGGPTRWPVISTGGDAVCCADDEFCKAQVSLGAYTQTACAKACTAATCGPHGACNPTWMTSTSAQFIDPRRVSGFECHCAPGYGGEFCQWDADCIELDSTAESFSGSSMSDDNRYLTGNPRFHRASSTSSSSADPRKVKCNGHGACVPKGGGGRGFKCACEAGKVGLPIHLAEDASVSRSHAQFRIDDGVPQRLFITDLASRFHTLVDGERLEANAERELREGQLVIMGNGATQLRVATEPLIACCSRLKQMNKKTVKADLAKLGASTRDAFTEDCTHLITTDVADFTTKMVCALAAGAAVVTAGWIQAALARTNLADPLPPPQSFLPTATKLGRTLLSKYVVLLCAPVAADLEQLLRLTGAEVLRLHELDEAAIAREPWKEMKRVPLAMRTVDTGHAERQMRLLAQVQELGVLPTTMPRLVRPHSDGLKGPSGSAEVQTVAVMASPEDTWDGSADTQVPQSYLSASQAPHTQRARALPPARPPTAAAGDALQPAAAALAQAPRLHPYKGALEDEGSAQKAAAAAAAPATAAAPSAADGAAMGRPPRHPAAAATPAAAAAAADAAEAPMTTGLTGRKRAAGDMEPPPPPQRRRVGDDGQRGCGADTQAGRGMASLPPASLTPFTGLTPGASQSQLGPPPSLTQATTTQASQSQTQGEASTQGTQRSRPLGSAKKKPAVANGGSTDGWIGIGPRHRGSGVSSASGGSGGAVSQRPDVRQELLEETRYNVQAQVQQLIEEENELRDLPPAVTVFTTALLLTPEQLAESARQRGGRAAPQPQPRNGKSKFPNYKRFNRRRDGGRKGLPAPMYRLRDMQIRLPNDMRMDQDLLEEQAELEREERRAEEMWNEHASQAPRGRRRASQRTTCLPETADATDAKCDKMQRMKMIAKGEPHAAWRGGTLCVACTHGAYDSRLKTFIAAMTDTEKEPRKKRKL</sequence>
<feature type="region of interest" description="Disordered" evidence="9">
    <location>
        <begin position="860"/>
        <end position="881"/>
    </location>
</feature>
<keyword evidence="6" id="KW-0539">Nucleus</keyword>
<dbReference type="SUPFAM" id="SSF52113">
    <property type="entry name" value="BRCT domain"/>
    <property type="match status" value="1"/>
</dbReference>
<feature type="domain" description="FHA" evidence="11">
    <location>
        <begin position="168"/>
        <end position="227"/>
    </location>
</feature>
<dbReference type="PROSITE" id="PS01186">
    <property type="entry name" value="EGF_2"/>
    <property type="match status" value="1"/>
</dbReference>
<organism evidence="13 14">
    <name type="scientific">Tribonema minus</name>
    <dbReference type="NCBI Taxonomy" id="303371"/>
    <lineage>
        <taxon>Eukaryota</taxon>
        <taxon>Sar</taxon>
        <taxon>Stramenopiles</taxon>
        <taxon>Ochrophyta</taxon>
        <taxon>PX clade</taxon>
        <taxon>Xanthophyceae</taxon>
        <taxon>Tribonematales</taxon>
        <taxon>Tribonemataceae</taxon>
        <taxon>Tribonema</taxon>
    </lineage>
</organism>
<evidence type="ECO:0000256" key="2">
    <source>
        <dbReference type="ARBA" id="ARBA00004286"/>
    </source>
</evidence>
<dbReference type="Gene3D" id="3.40.50.10190">
    <property type="entry name" value="BRCT domain"/>
    <property type="match status" value="1"/>
</dbReference>
<evidence type="ECO:0000256" key="7">
    <source>
        <dbReference type="ARBA" id="ARBA00023306"/>
    </source>
</evidence>
<evidence type="ECO:0000256" key="3">
    <source>
        <dbReference type="ARBA" id="ARBA00022454"/>
    </source>
</evidence>
<evidence type="ECO:0000256" key="9">
    <source>
        <dbReference type="SAM" id="MobiDB-lite"/>
    </source>
</evidence>
<feature type="chain" id="PRO_5033008235" evidence="10">
    <location>
        <begin position="18"/>
        <end position="949"/>
    </location>
</feature>
<dbReference type="Gene3D" id="2.60.200.20">
    <property type="match status" value="1"/>
</dbReference>
<keyword evidence="14" id="KW-1185">Reference proteome</keyword>
<feature type="compositionally biased region" description="Low complexity" evidence="9">
    <location>
        <begin position="551"/>
        <end position="583"/>
    </location>
</feature>
<dbReference type="InterPro" id="IPR036420">
    <property type="entry name" value="BRCT_dom_sf"/>
</dbReference>
<feature type="compositionally biased region" description="Low complexity" evidence="9">
    <location>
        <begin position="490"/>
        <end position="506"/>
    </location>
</feature>
<dbReference type="InterPro" id="IPR040227">
    <property type="entry name" value="Nibrin-rel"/>
</dbReference>
<feature type="region of interest" description="Disordered" evidence="9">
    <location>
        <begin position="551"/>
        <end position="729"/>
    </location>
</feature>
<dbReference type="GO" id="GO:0007095">
    <property type="term" value="P:mitotic G2 DNA damage checkpoint signaling"/>
    <property type="evidence" value="ECO:0007669"/>
    <property type="project" value="InterPro"/>
</dbReference>
<dbReference type="EMBL" id="JAFCMP010000525">
    <property type="protein sequence ID" value="KAG5177371.1"/>
    <property type="molecule type" value="Genomic_DNA"/>
</dbReference>
<dbReference type="InterPro" id="IPR000742">
    <property type="entry name" value="EGF"/>
</dbReference>
<evidence type="ECO:0000256" key="4">
    <source>
        <dbReference type="ARBA" id="ARBA00022763"/>
    </source>
</evidence>
<evidence type="ECO:0000313" key="13">
    <source>
        <dbReference type="EMBL" id="KAG5177371.1"/>
    </source>
</evidence>
<dbReference type="AlphaFoldDB" id="A0A836CAM5"/>
<feature type="domain" description="BRCT" evidence="12">
    <location>
        <begin position="262"/>
        <end position="333"/>
    </location>
</feature>
<name>A0A836CAM5_9STRA</name>
<dbReference type="Pfam" id="PF00533">
    <property type="entry name" value="BRCT"/>
    <property type="match status" value="1"/>
</dbReference>
<dbReference type="GO" id="GO:0005694">
    <property type="term" value="C:chromosome"/>
    <property type="evidence" value="ECO:0007669"/>
    <property type="project" value="UniProtKB-SubCell"/>
</dbReference>
<protein>
    <submittedName>
        <fullName evidence="13">Uncharacterized protein</fullName>
    </submittedName>
</protein>
<dbReference type="Pfam" id="PF00498">
    <property type="entry name" value="FHA"/>
    <property type="match status" value="1"/>
</dbReference>
<dbReference type="InterPro" id="IPR000253">
    <property type="entry name" value="FHA_dom"/>
</dbReference>